<dbReference type="GO" id="GO:0008171">
    <property type="term" value="F:O-methyltransferase activity"/>
    <property type="evidence" value="ECO:0007669"/>
    <property type="project" value="TreeGrafter"/>
</dbReference>
<keyword evidence="3" id="KW-1185">Reference proteome</keyword>
<dbReference type="SUPFAM" id="SSF53335">
    <property type="entry name" value="S-adenosyl-L-methionine-dependent methyltransferases"/>
    <property type="match status" value="1"/>
</dbReference>
<evidence type="ECO:0000259" key="1">
    <source>
        <dbReference type="Pfam" id="PF05050"/>
    </source>
</evidence>
<keyword evidence="2" id="KW-0489">Methyltransferase</keyword>
<dbReference type="GO" id="GO:0032259">
    <property type="term" value="P:methylation"/>
    <property type="evidence" value="ECO:0007669"/>
    <property type="project" value="UniProtKB-KW"/>
</dbReference>
<proteinExistence type="predicted"/>
<dbReference type="Proteomes" id="UP001315686">
    <property type="component" value="Unassembled WGS sequence"/>
</dbReference>
<dbReference type="Pfam" id="PF05050">
    <property type="entry name" value="Methyltransf_21"/>
    <property type="match status" value="1"/>
</dbReference>
<keyword evidence="2" id="KW-0808">Transferase</keyword>
<comment type="caution">
    <text evidence="2">The sequence shown here is derived from an EMBL/GenBank/DDBJ whole genome shotgun (WGS) entry which is preliminary data.</text>
</comment>
<evidence type="ECO:0000313" key="3">
    <source>
        <dbReference type="Proteomes" id="UP001315686"/>
    </source>
</evidence>
<dbReference type="NCBIfam" id="TIGR01444">
    <property type="entry name" value="fkbM_fam"/>
    <property type="match status" value="1"/>
</dbReference>
<name>A0AAP2G449_9RHOB</name>
<gene>
    <name evidence="2" type="ORF">IV417_08920</name>
</gene>
<evidence type="ECO:0000313" key="2">
    <source>
        <dbReference type="EMBL" id="MBT0957508.1"/>
    </source>
</evidence>
<sequence length="250" mass="27388">MRLGEVRRALEAQEAEAQERLGKRGGAYTLEIEVAQFGALFKRPPQRVMDVGANLGEFTAGLRQSYPEAEVLAVEPSALNVGKLRARFADDPKVQIAPCAAGSQEGQATLFANEEGSALGSLSQRDLSHLKIPMDVTEEVRLRRIDGLVAEYFGGQAPDLIKLDVEGHELDAIHGASGVLDGVAAVQFEFGGCNIDTRTYLKDFWQFFAAQEFDLYRIAPIGLLKLNGYREHMESFMASNYLAANRALLP</sequence>
<protein>
    <submittedName>
        <fullName evidence="2">FkbM family methyltransferase</fullName>
    </submittedName>
</protein>
<dbReference type="AlphaFoldDB" id="A0AAP2G449"/>
<dbReference type="PANTHER" id="PTHR36973:SF4">
    <property type="entry name" value="NODULATION PROTEIN"/>
    <property type="match status" value="1"/>
</dbReference>
<dbReference type="InterPro" id="IPR029063">
    <property type="entry name" value="SAM-dependent_MTases_sf"/>
</dbReference>
<dbReference type="EMBL" id="JADQAZ010000002">
    <property type="protein sequence ID" value="MBT0957508.1"/>
    <property type="molecule type" value="Genomic_DNA"/>
</dbReference>
<dbReference type="PANTHER" id="PTHR36973">
    <property type="entry name" value="SLL1456 PROTEIN-RELATED"/>
    <property type="match status" value="1"/>
</dbReference>
<dbReference type="InterPro" id="IPR006342">
    <property type="entry name" value="FkbM_mtfrase"/>
</dbReference>
<dbReference type="InterPro" id="IPR053188">
    <property type="entry name" value="FkbM_Methyltransferase"/>
</dbReference>
<dbReference type="RefSeq" id="WP_327793738.1">
    <property type="nucleotide sequence ID" value="NZ_JADQAZ010000002.1"/>
</dbReference>
<dbReference type="Gene3D" id="3.40.50.150">
    <property type="entry name" value="Vaccinia Virus protein VP39"/>
    <property type="match status" value="1"/>
</dbReference>
<feature type="domain" description="Methyltransferase FkbM" evidence="1">
    <location>
        <begin position="50"/>
        <end position="192"/>
    </location>
</feature>
<accession>A0AAP2G449</accession>
<organism evidence="2 3">
    <name type="scientific">Harenicola maris</name>
    <dbReference type="NCBI Taxonomy" id="2841044"/>
    <lineage>
        <taxon>Bacteria</taxon>
        <taxon>Pseudomonadati</taxon>
        <taxon>Pseudomonadota</taxon>
        <taxon>Alphaproteobacteria</taxon>
        <taxon>Rhodobacterales</taxon>
        <taxon>Paracoccaceae</taxon>
        <taxon>Harenicola</taxon>
    </lineage>
</organism>
<reference evidence="2 3" key="1">
    <citation type="journal article" date="2021" name="Arch. Microbiol.">
        <title>Harenicola maris gen. nov., sp. nov. isolated from the Sea of Japan shallow sediments.</title>
        <authorList>
            <person name="Romanenko L.A."/>
            <person name="Kurilenko V.V."/>
            <person name="Chernysheva N.Y."/>
            <person name="Tekutyeva L.A."/>
            <person name="Velansky P.V."/>
            <person name="Svetashev V.I."/>
            <person name="Isaeva M.P."/>
        </authorList>
    </citation>
    <scope>NUCLEOTIDE SEQUENCE [LARGE SCALE GENOMIC DNA]</scope>
    <source>
        <strain evidence="2 3">KMM 3653</strain>
    </source>
</reference>